<evidence type="ECO:0000256" key="4">
    <source>
        <dbReference type="ARBA" id="ARBA00022729"/>
    </source>
</evidence>
<dbReference type="Pfam" id="PF09084">
    <property type="entry name" value="NMT1"/>
    <property type="match status" value="1"/>
</dbReference>
<evidence type="ECO:0000256" key="5">
    <source>
        <dbReference type="SAM" id="SignalP"/>
    </source>
</evidence>
<dbReference type="NCBIfam" id="TIGR01728">
    <property type="entry name" value="SsuA_fam"/>
    <property type="match status" value="1"/>
</dbReference>
<name>A0ABY8E7F1_9FIRM</name>
<evidence type="ECO:0000259" key="6">
    <source>
        <dbReference type="SMART" id="SM00062"/>
    </source>
</evidence>
<proteinExistence type="inferred from homology"/>
<feature type="signal peptide" evidence="5">
    <location>
        <begin position="1"/>
        <end position="20"/>
    </location>
</feature>
<gene>
    <name evidence="7" type="ORF">P4S50_10530</name>
</gene>
<comment type="similarity">
    <text evidence="2">Belongs to the bacterial solute-binding protein SsuA/TauA family.</text>
</comment>
<dbReference type="SMART" id="SM00062">
    <property type="entry name" value="PBPb"/>
    <property type="match status" value="1"/>
</dbReference>
<evidence type="ECO:0000313" key="7">
    <source>
        <dbReference type="EMBL" id="WFD08831.1"/>
    </source>
</evidence>
<organism evidence="7 8">
    <name type="scientific">Tepidibacter hydrothermalis</name>
    <dbReference type="NCBI Taxonomy" id="3036126"/>
    <lineage>
        <taxon>Bacteria</taxon>
        <taxon>Bacillati</taxon>
        <taxon>Bacillota</taxon>
        <taxon>Clostridia</taxon>
        <taxon>Peptostreptococcales</taxon>
        <taxon>Peptostreptococcaceae</taxon>
        <taxon>Tepidibacter</taxon>
    </lineage>
</organism>
<sequence length="317" mass="34705">MKIKKNKFLFKMILCTISIAVFITGCSSVNGIDKIALTYVKAPLNVPSIVQKDKGLFQKEFEKDKIEVEFSTITSGPQQTQALAAGEIDFLNAVGGTSVILAAANGVDLKVISTYSRAAKAFMIITNSEQIKSPKDLKGKKIGGPKGTILHQLLMTSLDKNGLNSDDVEFISMNIPDALSALSNNQIDAALLAGPAALKAIKGRAKVVTTGENLIDGTIVVAASDKIIKEHPEIVEKFLKVQKNSIEYIENNLEESFNITSQETGLSKEDVKQMYNWYDFNPEIKDSDIDGLKKTQEFLLQSGMLEKKIDIDNIIMK</sequence>
<dbReference type="EMBL" id="CP120733">
    <property type="protein sequence ID" value="WFD08831.1"/>
    <property type="molecule type" value="Genomic_DNA"/>
</dbReference>
<dbReference type="Proteomes" id="UP001222800">
    <property type="component" value="Chromosome"/>
</dbReference>
<dbReference type="PANTHER" id="PTHR30024">
    <property type="entry name" value="ALIPHATIC SULFONATES-BINDING PROTEIN-RELATED"/>
    <property type="match status" value="1"/>
</dbReference>
<dbReference type="SUPFAM" id="SSF53850">
    <property type="entry name" value="Periplasmic binding protein-like II"/>
    <property type="match status" value="1"/>
</dbReference>
<keyword evidence="4 5" id="KW-0732">Signal</keyword>
<protein>
    <submittedName>
        <fullName evidence="7">Aliphatic sulfonate ABC transporter substrate-binding protein</fullName>
    </submittedName>
</protein>
<evidence type="ECO:0000256" key="1">
    <source>
        <dbReference type="ARBA" id="ARBA00004418"/>
    </source>
</evidence>
<evidence type="ECO:0000256" key="2">
    <source>
        <dbReference type="ARBA" id="ARBA00010742"/>
    </source>
</evidence>
<dbReference type="Gene3D" id="3.40.190.10">
    <property type="entry name" value="Periplasmic binding protein-like II"/>
    <property type="match status" value="2"/>
</dbReference>
<keyword evidence="3" id="KW-0813">Transport</keyword>
<evidence type="ECO:0000313" key="8">
    <source>
        <dbReference type="Proteomes" id="UP001222800"/>
    </source>
</evidence>
<accession>A0ABY8E7F1</accession>
<comment type="subcellular location">
    <subcellularLocation>
        <location evidence="1">Periplasm</location>
    </subcellularLocation>
</comment>
<dbReference type="InterPro" id="IPR010067">
    <property type="entry name" value="ABC_SsuA_sub-bd"/>
</dbReference>
<dbReference type="PANTHER" id="PTHR30024:SF47">
    <property type="entry name" value="TAURINE-BINDING PERIPLASMIC PROTEIN"/>
    <property type="match status" value="1"/>
</dbReference>
<feature type="chain" id="PRO_5046330297" evidence="5">
    <location>
        <begin position="21"/>
        <end position="317"/>
    </location>
</feature>
<dbReference type="CDD" id="cd01008">
    <property type="entry name" value="PBP2_NrtA_SsuA_CpmA_like"/>
    <property type="match status" value="1"/>
</dbReference>
<dbReference type="RefSeq" id="WP_277730748.1">
    <property type="nucleotide sequence ID" value="NZ_CP120733.1"/>
</dbReference>
<evidence type="ECO:0000256" key="3">
    <source>
        <dbReference type="ARBA" id="ARBA00022448"/>
    </source>
</evidence>
<dbReference type="InterPro" id="IPR001638">
    <property type="entry name" value="Solute-binding_3/MltF_N"/>
</dbReference>
<keyword evidence="8" id="KW-1185">Reference proteome</keyword>
<dbReference type="InterPro" id="IPR015168">
    <property type="entry name" value="SsuA/THI5"/>
</dbReference>
<dbReference type="PROSITE" id="PS51257">
    <property type="entry name" value="PROKAR_LIPOPROTEIN"/>
    <property type="match status" value="1"/>
</dbReference>
<reference evidence="7 8" key="1">
    <citation type="submission" date="2023-03" db="EMBL/GenBank/DDBJ databases">
        <title>Complete genome sequence of Tepidibacter sp. SWIR-1, isolated from a deep-sea hydrothermal vent.</title>
        <authorList>
            <person name="Li X."/>
        </authorList>
    </citation>
    <scope>NUCLEOTIDE SEQUENCE [LARGE SCALE GENOMIC DNA]</scope>
    <source>
        <strain evidence="7 8">SWIR-1</strain>
    </source>
</reference>
<feature type="domain" description="Solute-binding protein family 3/N-terminal" evidence="6">
    <location>
        <begin position="45"/>
        <end position="256"/>
    </location>
</feature>